<accession>A0ACB5U9M9</accession>
<keyword evidence="2" id="KW-1185">Reference proteome</keyword>
<evidence type="ECO:0000313" key="1">
    <source>
        <dbReference type="EMBL" id="GMF04958.1"/>
    </source>
</evidence>
<name>A0ACB5U9M9_AMBMO</name>
<protein>
    <submittedName>
        <fullName evidence="1">Unnamed protein product</fullName>
    </submittedName>
</protein>
<evidence type="ECO:0000313" key="2">
    <source>
        <dbReference type="Proteomes" id="UP001165064"/>
    </source>
</evidence>
<organism evidence="1 2">
    <name type="scientific">Ambrosiozyma monospora</name>
    <name type="common">Yeast</name>
    <name type="synonym">Endomycopsis monosporus</name>
    <dbReference type="NCBI Taxonomy" id="43982"/>
    <lineage>
        <taxon>Eukaryota</taxon>
        <taxon>Fungi</taxon>
        <taxon>Dikarya</taxon>
        <taxon>Ascomycota</taxon>
        <taxon>Saccharomycotina</taxon>
        <taxon>Pichiomycetes</taxon>
        <taxon>Pichiales</taxon>
        <taxon>Pichiaceae</taxon>
        <taxon>Ambrosiozyma</taxon>
    </lineage>
</organism>
<gene>
    <name evidence="1" type="ORF">Amon02_001215700</name>
</gene>
<dbReference type="Proteomes" id="UP001165064">
    <property type="component" value="Unassembled WGS sequence"/>
</dbReference>
<sequence length="168" mass="19013">MNSAWSPLPAFLVGRVIKPFTPHNIPEIQKKKQLASNFRNIYPGDLIYLFEVNEQNNTRKWARGYLVSQPNPSDFSSATVNLDTLPESRVAVSIVPMSHIHVLKEMEISTSEVDELQNNNNNIIMDDDFMFGPNGSDTMSDQYSLTSSTFSSQSRKPRDQLCQTITMP</sequence>
<reference evidence="1" key="1">
    <citation type="submission" date="2023-04" db="EMBL/GenBank/DDBJ databases">
        <title>Ambrosiozyma monospora NBRC 10751.</title>
        <authorList>
            <person name="Ichikawa N."/>
            <person name="Sato H."/>
            <person name="Tonouchi N."/>
        </authorList>
    </citation>
    <scope>NUCLEOTIDE SEQUENCE</scope>
    <source>
        <strain evidence="1">NBRC 10751</strain>
    </source>
</reference>
<proteinExistence type="predicted"/>
<dbReference type="EMBL" id="BSXS01014114">
    <property type="protein sequence ID" value="GMF04958.1"/>
    <property type="molecule type" value="Genomic_DNA"/>
</dbReference>
<comment type="caution">
    <text evidence="1">The sequence shown here is derived from an EMBL/GenBank/DDBJ whole genome shotgun (WGS) entry which is preliminary data.</text>
</comment>